<evidence type="ECO:0000313" key="5">
    <source>
        <dbReference type="Proteomes" id="UP000231990"/>
    </source>
</evidence>
<protein>
    <submittedName>
        <fullName evidence="3">Lipoprotein</fullName>
    </submittedName>
</protein>
<dbReference type="NCBIfam" id="TIGR04452">
    <property type="entry name" value="Lepto_Lipo_YY_C"/>
    <property type="match status" value="1"/>
</dbReference>
<name>A0A2M9ZIR3_9LEPT</name>
<reference evidence="4 5" key="1">
    <citation type="submission" date="2017-07" db="EMBL/GenBank/DDBJ databases">
        <title>Leptospira spp. isolated from tropical soils.</title>
        <authorList>
            <person name="Thibeaux R."/>
            <person name="Iraola G."/>
            <person name="Ferres I."/>
            <person name="Bierque E."/>
            <person name="Girault D."/>
            <person name="Soupe-Gilbert M.-E."/>
            <person name="Picardeau M."/>
            <person name="Goarant C."/>
        </authorList>
    </citation>
    <scope>NUCLEOTIDE SEQUENCE [LARGE SCALE GENOMIC DNA]</scope>
    <source>
        <strain evidence="3 5">FH1-B-B1</strain>
        <strain evidence="2 4">FH1-B-C1</strain>
    </source>
</reference>
<keyword evidence="1" id="KW-0472">Membrane</keyword>
<dbReference type="InterPro" id="IPR031030">
    <property type="entry name" value="Lepto_Lipo_YY_C"/>
</dbReference>
<dbReference type="RefSeq" id="WP_100715241.1">
    <property type="nucleotide sequence ID" value="NZ_NPDY01000025.1"/>
</dbReference>
<keyword evidence="1" id="KW-0812">Transmembrane</keyword>
<evidence type="ECO:0000256" key="1">
    <source>
        <dbReference type="SAM" id="Phobius"/>
    </source>
</evidence>
<evidence type="ECO:0000313" key="2">
    <source>
        <dbReference type="EMBL" id="PJZ68355.1"/>
    </source>
</evidence>
<sequence length="112" mass="12038">MKKIITLLLPFALMANCILLDSVGLSVPETVSGKEAKNTILTSAVLGSAAGGFSVLSILAPQFAQIEEDKYYNKKDVDECANEALLFNAITVDIGGLTCDLHPRPVIVWPIY</sequence>
<organism evidence="3 5">
    <name type="scientific">Leptospira perolatii</name>
    <dbReference type="NCBI Taxonomy" id="2023191"/>
    <lineage>
        <taxon>Bacteria</taxon>
        <taxon>Pseudomonadati</taxon>
        <taxon>Spirochaetota</taxon>
        <taxon>Spirochaetia</taxon>
        <taxon>Leptospirales</taxon>
        <taxon>Leptospiraceae</taxon>
        <taxon>Leptospira</taxon>
    </lineage>
</organism>
<dbReference type="OrthoDB" id="338559at2"/>
<accession>A0A2M9ZIR3</accession>
<dbReference type="EMBL" id="NPDY01000025">
    <property type="protein sequence ID" value="PJZ68355.1"/>
    <property type="molecule type" value="Genomic_DNA"/>
</dbReference>
<evidence type="ECO:0000313" key="4">
    <source>
        <dbReference type="Proteomes" id="UP000231962"/>
    </source>
</evidence>
<dbReference type="AlphaFoldDB" id="A0A2M9ZIR3"/>
<evidence type="ECO:0000313" key="3">
    <source>
        <dbReference type="EMBL" id="PJZ71843.1"/>
    </source>
</evidence>
<dbReference type="Proteomes" id="UP000231962">
    <property type="component" value="Unassembled WGS sequence"/>
</dbReference>
<keyword evidence="1" id="KW-1133">Transmembrane helix</keyword>
<proteinExistence type="predicted"/>
<keyword evidence="4" id="KW-1185">Reference proteome</keyword>
<keyword evidence="3" id="KW-0449">Lipoprotein</keyword>
<dbReference type="Proteomes" id="UP000231990">
    <property type="component" value="Unassembled WGS sequence"/>
</dbReference>
<dbReference type="EMBL" id="NPDZ01000018">
    <property type="protein sequence ID" value="PJZ71843.1"/>
    <property type="molecule type" value="Genomic_DNA"/>
</dbReference>
<comment type="caution">
    <text evidence="3">The sequence shown here is derived from an EMBL/GenBank/DDBJ whole genome shotgun (WGS) entry which is preliminary data.</text>
</comment>
<gene>
    <name evidence="2" type="ORF">CH360_16785</name>
    <name evidence="3" type="ORF">CH373_17500</name>
</gene>
<feature type="transmembrane region" description="Helical" evidence="1">
    <location>
        <begin position="44"/>
        <end position="64"/>
    </location>
</feature>